<evidence type="ECO:0000313" key="1">
    <source>
        <dbReference type="EMBL" id="KAF2616820.1"/>
    </source>
</evidence>
<dbReference type="Proteomes" id="UP000712281">
    <property type="component" value="Unassembled WGS sequence"/>
</dbReference>
<reference evidence="1" key="1">
    <citation type="submission" date="2019-12" db="EMBL/GenBank/DDBJ databases">
        <title>Genome sequencing and annotation of Brassica cretica.</title>
        <authorList>
            <person name="Studholme D.J."/>
            <person name="Sarris P.F."/>
        </authorList>
    </citation>
    <scope>NUCLEOTIDE SEQUENCE</scope>
    <source>
        <strain evidence="1">PFS-001/15</strain>
        <tissue evidence="1">Leaf</tissue>
    </source>
</reference>
<dbReference type="AlphaFoldDB" id="A0A8S9M9W7"/>
<organism evidence="1 2">
    <name type="scientific">Brassica cretica</name>
    <name type="common">Mustard</name>
    <dbReference type="NCBI Taxonomy" id="69181"/>
    <lineage>
        <taxon>Eukaryota</taxon>
        <taxon>Viridiplantae</taxon>
        <taxon>Streptophyta</taxon>
        <taxon>Embryophyta</taxon>
        <taxon>Tracheophyta</taxon>
        <taxon>Spermatophyta</taxon>
        <taxon>Magnoliopsida</taxon>
        <taxon>eudicotyledons</taxon>
        <taxon>Gunneridae</taxon>
        <taxon>Pentapetalae</taxon>
        <taxon>rosids</taxon>
        <taxon>malvids</taxon>
        <taxon>Brassicales</taxon>
        <taxon>Brassicaceae</taxon>
        <taxon>Brassiceae</taxon>
        <taxon>Brassica</taxon>
    </lineage>
</organism>
<evidence type="ECO:0000313" key="2">
    <source>
        <dbReference type="Proteomes" id="UP000712281"/>
    </source>
</evidence>
<gene>
    <name evidence="1" type="ORF">F2Q68_00039794</name>
</gene>
<accession>A0A8S9M9W7</accession>
<sequence length="218" mass="23813">MVTRVGPGAFPSGDPAHLLAGTRRPVSCLGFRHRTRVITCALKSTGVAHSQHDSLRQDVAPIIPLSRVPLRPEPLGLWRYDPKKGWIAEFDSSCGPEAALADHPAHVLILSALDTASSDESGQEPNGHLDYHIQANTSQIRWSCESYQATVRDSSFGGLVSHIKHQRKLGISKALPQPSCDPSIHLVLHPEFISNLIQSSEPILGSFKWYQSQSSGIF</sequence>
<proteinExistence type="predicted"/>
<comment type="caution">
    <text evidence="1">The sequence shown here is derived from an EMBL/GenBank/DDBJ whole genome shotgun (WGS) entry which is preliminary data.</text>
</comment>
<name>A0A8S9M9W7_BRACR</name>
<protein>
    <submittedName>
        <fullName evidence="1">Uncharacterized protein</fullName>
    </submittedName>
</protein>
<dbReference type="EMBL" id="QGKW02000007">
    <property type="protein sequence ID" value="KAF2616820.1"/>
    <property type="molecule type" value="Genomic_DNA"/>
</dbReference>